<evidence type="ECO:0000256" key="1">
    <source>
        <dbReference type="ARBA" id="ARBA00022630"/>
    </source>
</evidence>
<dbReference type="GO" id="GO:0003824">
    <property type="term" value="F:catalytic activity"/>
    <property type="evidence" value="ECO:0007669"/>
    <property type="project" value="InterPro"/>
</dbReference>
<evidence type="ECO:0000313" key="4">
    <source>
        <dbReference type="EMBL" id="SEO74576.1"/>
    </source>
</evidence>
<dbReference type="EMBL" id="FODS01000011">
    <property type="protein sequence ID" value="SEO74576.1"/>
    <property type="molecule type" value="Genomic_DNA"/>
</dbReference>
<dbReference type="Pfam" id="PF01565">
    <property type="entry name" value="FAD_binding_4"/>
    <property type="match status" value="1"/>
</dbReference>
<keyword evidence="2" id="KW-0274">FAD</keyword>
<feature type="domain" description="FAD-binding PCMH-type" evidence="3">
    <location>
        <begin position="1"/>
        <end position="175"/>
    </location>
</feature>
<name>A0A1H8S7S3_9RHOB</name>
<dbReference type="Proteomes" id="UP000198893">
    <property type="component" value="Unassembled WGS sequence"/>
</dbReference>
<dbReference type="PANTHER" id="PTHR11748">
    <property type="entry name" value="D-LACTATE DEHYDROGENASE"/>
    <property type="match status" value="1"/>
</dbReference>
<dbReference type="SUPFAM" id="SSF56176">
    <property type="entry name" value="FAD-binding/transporter-associated domain-like"/>
    <property type="match status" value="1"/>
</dbReference>
<dbReference type="RefSeq" id="WP_093118154.1">
    <property type="nucleotide sequence ID" value="NZ_FODS01000011.1"/>
</dbReference>
<dbReference type="PROSITE" id="PS51387">
    <property type="entry name" value="FAD_PCMH"/>
    <property type="match status" value="1"/>
</dbReference>
<dbReference type="InterPro" id="IPR036318">
    <property type="entry name" value="FAD-bd_PCMH-like_sf"/>
</dbReference>
<dbReference type="InterPro" id="IPR016164">
    <property type="entry name" value="FAD-linked_Oxase-like_C"/>
</dbReference>
<dbReference type="SUPFAM" id="SSF55103">
    <property type="entry name" value="FAD-linked oxidases, C-terminal domain"/>
    <property type="match status" value="1"/>
</dbReference>
<sequence length="369" mass="37921">MTQAARPQSEAELAEIVAGSNGPLRIAGGGTRRSGGAGAALTTRGLSGVTLHEPGALTLVARAGTPLAEVERVLASEGQRLAFEPMDHRGLLGTKGAPTIGGAVAANVSGPRRVVVGAARDFLLGVRFVDGQGRILKNGGRVMKNVTGYDLVKLMAGSWGTLGVITEVSLKVLPAPEVTGTLLIEGLSDADAVRAMAAALGSPFEVTGAAHLPGDAPLTLLRIEGMEASVAYRAEALCGVLSEFGVSRVETDPEAGAALWRAVRDVEAFHGRDGHVWRLSVKPSEAPELVARLGAEAVIYDWGGGLVWALAAPGVDVRAAMAGTKGHATLIRGEGPPMFHPEPAPIARISEGLRAAFDPRGVFNPGLMG</sequence>
<reference evidence="4 5" key="1">
    <citation type="submission" date="2016-10" db="EMBL/GenBank/DDBJ databases">
        <authorList>
            <person name="de Groot N.N."/>
        </authorList>
    </citation>
    <scope>NUCLEOTIDE SEQUENCE [LARGE SCALE GENOMIC DNA]</scope>
    <source>
        <strain evidence="4 5">DSM 27842</strain>
    </source>
</reference>
<dbReference type="Gene3D" id="3.30.465.10">
    <property type="match status" value="1"/>
</dbReference>
<dbReference type="GO" id="GO:0071949">
    <property type="term" value="F:FAD binding"/>
    <property type="evidence" value="ECO:0007669"/>
    <property type="project" value="InterPro"/>
</dbReference>
<gene>
    <name evidence="4" type="ORF">SAMN04490248_11127</name>
</gene>
<keyword evidence="5" id="KW-1185">Reference proteome</keyword>
<proteinExistence type="predicted"/>
<keyword evidence="1" id="KW-0285">Flavoprotein</keyword>
<dbReference type="InterPro" id="IPR006094">
    <property type="entry name" value="Oxid_FAD_bind_N"/>
</dbReference>
<accession>A0A1H8S7S3</accession>
<dbReference type="OrthoDB" id="9811557at2"/>
<dbReference type="STRING" id="569882.SAMN04490248_11127"/>
<organism evidence="4 5">
    <name type="scientific">Salinihabitans flavidus</name>
    <dbReference type="NCBI Taxonomy" id="569882"/>
    <lineage>
        <taxon>Bacteria</taxon>
        <taxon>Pseudomonadati</taxon>
        <taxon>Pseudomonadota</taxon>
        <taxon>Alphaproteobacteria</taxon>
        <taxon>Rhodobacterales</taxon>
        <taxon>Roseobacteraceae</taxon>
        <taxon>Salinihabitans</taxon>
    </lineage>
</organism>
<dbReference type="AlphaFoldDB" id="A0A1H8S7S3"/>
<dbReference type="PANTHER" id="PTHR11748:SF103">
    <property type="entry name" value="GLYCOLATE OXIDASE SUBUNIT GLCE"/>
    <property type="match status" value="1"/>
</dbReference>
<evidence type="ECO:0000313" key="5">
    <source>
        <dbReference type="Proteomes" id="UP000198893"/>
    </source>
</evidence>
<protein>
    <submittedName>
        <fullName evidence="4">Glycolate oxidase FAD binding subunit</fullName>
    </submittedName>
</protein>
<evidence type="ECO:0000259" key="3">
    <source>
        <dbReference type="PROSITE" id="PS51387"/>
    </source>
</evidence>
<evidence type="ECO:0000256" key="2">
    <source>
        <dbReference type="ARBA" id="ARBA00022827"/>
    </source>
</evidence>
<dbReference type="InterPro" id="IPR016166">
    <property type="entry name" value="FAD-bd_PCMH"/>
</dbReference>
<dbReference type="InterPro" id="IPR016169">
    <property type="entry name" value="FAD-bd_PCMH_sub2"/>
</dbReference>